<evidence type="ECO:0000313" key="4">
    <source>
        <dbReference type="Proteomes" id="UP000177141"/>
    </source>
</evidence>
<dbReference type="PANTHER" id="PTHR46401">
    <property type="entry name" value="GLYCOSYLTRANSFERASE WBBK-RELATED"/>
    <property type="match status" value="1"/>
</dbReference>
<dbReference type="PANTHER" id="PTHR46401:SF2">
    <property type="entry name" value="GLYCOSYLTRANSFERASE WBBK-RELATED"/>
    <property type="match status" value="1"/>
</dbReference>
<accession>A0A1F7IW04</accession>
<dbReference type="Proteomes" id="UP000177141">
    <property type="component" value="Unassembled WGS sequence"/>
</dbReference>
<comment type="caution">
    <text evidence="3">The sequence shown here is derived from an EMBL/GenBank/DDBJ whole genome shotgun (WGS) entry which is preliminary data.</text>
</comment>
<proteinExistence type="predicted"/>
<dbReference type="AlphaFoldDB" id="A0A1F7IW04"/>
<protein>
    <recommendedName>
        <fullName evidence="2">Glycosyl transferase family 1 domain-containing protein</fullName>
    </recommendedName>
</protein>
<organism evidence="3 4">
    <name type="scientific">Candidatus Roizmanbacteria bacterium RIFCSPLOWO2_01_FULL_38_12</name>
    <dbReference type="NCBI Taxonomy" id="1802061"/>
    <lineage>
        <taxon>Bacteria</taxon>
        <taxon>Candidatus Roizmaniibacteriota</taxon>
    </lineage>
</organism>
<reference evidence="3 4" key="1">
    <citation type="journal article" date="2016" name="Nat. Commun.">
        <title>Thousands of microbial genomes shed light on interconnected biogeochemical processes in an aquifer system.</title>
        <authorList>
            <person name="Anantharaman K."/>
            <person name="Brown C.T."/>
            <person name="Hug L.A."/>
            <person name="Sharon I."/>
            <person name="Castelle C.J."/>
            <person name="Probst A.J."/>
            <person name="Thomas B.C."/>
            <person name="Singh A."/>
            <person name="Wilkins M.J."/>
            <person name="Karaoz U."/>
            <person name="Brodie E.L."/>
            <person name="Williams K.H."/>
            <person name="Hubbard S.S."/>
            <person name="Banfield J.F."/>
        </authorList>
    </citation>
    <scope>NUCLEOTIDE SEQUENCE [LARGE SCALE GENOMIC DNA]</scope>
</reference>
<evidence type="ECO:0000259" key="2">
    <source>
        <dbReference type="Pfam" id="PF00534"/>
    </source>
</evidence>
<dbReference type="EMBL" id="MGAL01000030">
    <property type="protein sequence ID" value="OGK47531.1"/>
    <property type="molecule type" value="Genomic_DNA"/>
</dbReference>
<keyword evidence="1" id="KW-0808">Transferase</keyword>
<dbReference type="SUPFAM" id="SSF53756">
    <property type="entry name" value="UDP-Glycosyltransferase/glycogen phosphorylase"/>
    <property type="match status" value="1"/>
</dbReference>
<sequence>MANQIFVFDPTVKDTQSKVRGIGRYTQTLKESLGEATFIGKIEKLPKDSIFINPFFNMIQWPMPFGRVTRRQVAVIHDLIPLKYPNNFPVGLKGKIFRMLNGFVLKNYDIIVTDSIESKKSIIQLLKIPESRIKIIYPTVPRVFIPHLDPNATSHEPFHKSDGHSVADFSGMSTNALIEHQELKNLENFIIYVGDATSNKNLLNFMQAVQIANLTCVCVGKVFKPENNQKINHPWQKMLNIFLKSITNDRRFILPGFISDTELLALYKKAKLNVLVSFDEGFGLSYIEAGYAGTPSVLSDIPIFQEVAKDSAIFVNPQDPKDIAQKMAELYYDSMTNETMRIKAFNRAQDFNPQLFRNQWIELIQKLT</sequence>
<evidence type="ECO:0000256" key="1">
    <source>
        <dbReference type="ARBA" id="ARBA00022679"/>
    </source>
</evidence>
<gene>
    <name evidence="3" type="ORF">A3A93_04820</name>
</gene>
<feature type="domain" description="Glycosyl transferase family 1" evidence="2">
    <location>
        <begin position="181"/>
        <end position="344"/>
    </location>
</feature>
<dbReference type="Pfam" id="PF00534">
    <property type="entry name" value="Glycos_transf_1"/>
    <property type="match status" value="1"/>
</dbReference>
<dbReference type="STRING" id="1802061.A3A93_04820"/>
<name>A0A1F7IW04_9BACT</name>
<dbReference type="Gene3D" id="3.40.50.2000">
    <property type="entry name" value="Glycogen Phosphorylase B"/>
    <property type="match status" value="1"/>
</dbReference>
<dbReference type="InterPro" id="IPR001296">
    <property type="entry name" value="Glyco_trans_1"/>
</dbReference>
<evidence type="ECO:0000313" key="3">
    <source>
        <dbReference type="EMBL" id="OGK47531.1"/>
    </source>
</evidence>
<dbReference type="GO" id="GO:0016757">
    <property type="term" value="F:glycosyltransferase activity"/>
    <property type="evidence" value="ECO:0007669"/>
    <property type="project" value="InterPro"/>
</dbReference>
<dbReference type="CDD" id="cd03809">
    <property type="entry name" value="GT4_MtfB-like"/>
    <property type="match status" value="1"/>
</dbReference>